<feature type="chain" id="PRO_5030738791" evidence="1">
    <location>
        <begin position="27"/>
        <end position="150"/>
    </location>
</feature>
<proteinExistence type="predicted"/>
<keyword evidence="3" id="KW-1185">Reference proteome</keyword>
<protein>
    <submittedName>
        <fullName evidence="2">Uncharacterized protein</fullName>
    </submittedName>
</protein>
<gene>
    <name evidence="2" type="ORF">SAMN05446927_6882</name>
</gene>
<organism evidence="2 3">
    <name type="scientific">Caballeronia arationis</name>
    <dbReference type="NCBI Taxonomy" id="1777142"/>
    <lineage>
        <taxon>Bacteria</taxon>
        <taxon>Pseudomonadati</taxon>
        <taxon>Pseudomonadota</taxon>
        <taxon>Betaproteobacteria</taxon>
        <taxon>Burkholderiales</taxon>
        <taxon>Burkholderiaceae</taxon>
        <taxon>Caballeronia</taxon>
    </lineage>
</organism>
<dbReference type="AlphaFoldDB" id="A0A7Z7ICN1"/>
<feature type="signal peptide" evidence="1">
    <location>
        <begin position="1"/>
        <end position="26"/>
    </location>
</feature>
<comment type="caution">
    <text evidence="2">The sequence shown here is derived from an EMBL/GenBank/DDBJ whole genome shotgun (WGS) entry which is preliminary data.</text>
</comment>
<dbReference type="EMBL" id="OCSU01000003">
    <property type="protein sequence ID" value="SOE88278.1"/>
    <property type="molecule type" value="Genomic_DNA"/>
</dbReference>
<reference evidence="2 3" key="1">
    <citation type="submission" date="2017-09" db="EMBL/GenBank/DDBJ databases">
        <authorList>
            <person name="Varghese N."/>
            <person name="Submissions S."/>
        </authorList>
    </citation>
    <scope>NUCLEOTIDE SEQUENCE [LARGE SCALE GENOMIC DNA]</scope>
    <source>
        <strain evidence="2 3">OK806</strain>
    </source>
</reference>
<sequence>MACASCRKQLWAARLSSRLASALAQAQDVLTLPGDDGGLHCDLHGVFMTIIANANGGLLESVEMELLPPMGAEPACVAVYLSQPNPPASHLLWNSRPDGSRYAVDQQLATLSDLVNDCLLLSGADSAALNELATAFERCAARIRLASKGP</sequence>
<dbReference type="Proteomes" id="UP000219522">
    <property type="component" value="Unassembled WGS sequence"/>
</dbReference>
<name>A0A7Z7ICN1_9BURK</name>
<evidence type="ECO:0000256" key="1">
    <source>
        <dbReference type="SAM" id="SignalP"/>
    </source>
</evidence>
<evidence type="ECO:0000313" key="2">
    <source>
        <dbReference type="EMBL" id="SOE88278.1"/>
    </source>
</evidence>
<accession>A0A7Z7ICN1</accession>
<evidence type="ECO:0000313" key="3">
    <source>
        <dbReference type="Proteomes" id="UP000219522"/>
    </source>
</evidence>
<keyword evidence="1" id="KW-0732">Signal</keyword>